<proteinExistence type="predicted"/>
<accession>U6RA84</accession>
<evidence type="ECO:0000256" key="5">
    <source>
        <dbReference type="ARBA" id="ARBA00022840"/>
    </source>
</evidence>
<dbReference type="PANTHER" id="PTHR10534">
    <property type="entry name" value="PYRIDOXAL KINASE"/>
    <property type="match status" value="1"/>
</dbReference>
<dbReference type="NCBIfam" id="NF005491">
    <property type="entry name" value="PRK07105.1"/>
    <property type="match status" value="1"/>
</dbReference>
<keyword evidence="4 7" id="KW-0418">Kinase</keyword>
<evidence type="ECO:0000313" key="8">
    <source>
        <dbReference type="Proteomes" id="UP000017831"/>
    </source>
</evidence>
<dbReference type="AlphaFoldDB" id="U6RA84"/>
<evidence type="ECO:0000313" key="7">
    <source>
        <dbReference type="EMBL" id="EOA52646.1"/>
    </source>
</evidence>
<dbReference type="EMBL" id="AQHY01000039">
    <property type="protein sequence ID" value="EOA52646.1"/>
    <property type="molecule type" value="Genomic_DNA"/>
</dbReference>
<dbReference type="GO" id="GO:0005524">
    <property type="term" value="F:ATP binding"/>
    <property type="evidence" value="ECO:0007669"/>
    <property type="project" value="UniProtKB-KW"/>
</dbReference>
<sequence>MLPLSVIASLPIYEKIMYANKVKKIAAVHDLSGAGRVSLTVVIPILSSMGFQVCPLPTAVLSSHTQFPHFSFLDLTDEMPKIIAEWKKLEVQFDAIYTGYLGSPRQIQIVSGFINDFRRPDSLVVIDPVLGDNGKLYTNFDKEMIIEMRHLITQADVITPNLTELFYLLDKPYKAENSDEELKAYLHELSDKGPETVIITSIPVQGDPRKTSVYAYNRSSNRYWKVTCPYLPAHYPGTGDTFTSVITGSLMQGDSLPIALDRATQFILQGIRATFGYEYDNREGILLEKVLHNLDMPIQISSYELI</sequence>
<dbReference type="eggNOG" id="COG2240">
    <property type="taxonomic scope" value="Bacteria"/>
</dbReference>
<dbReference type="EC" id="2.7.1.35" evidence="1"/>
<dbReference type="FunFam" id="3.40.1190.20:FF:000035">
    <property type="entry name" value="Pyridoxal kinase"/>
    <property type="match status" value="1"/>
</dbReference>
<dbReference type="HOGENOM" id="CLU_046496_2_0_10"/>
<reference evidence="7 8" key="1">
    <citation type="submission" date="2013-04" db="EMBL/GenBank/DDBJ databases">
        <title>The Genome Sequence of Bacteroides massiliensis DSM 17679.</title>
        <authorList>
            <consortium name="The Broad Institute Genomics Platform"/>
            <person name="Earl A."/>
            <person name="Ward D."/>
            <person name="Feldgarden M."/>
            <person name="Gevers D."/>
            <person name="Martens E."/>
            <person name="Fenner L."/>
            <person name="Roux V."/>
            <person name="Mallet M.N."/>
            <person name="Raoult D."/>
            <person name="Walker B."/>
            <person name="Young S."/>
            <person name="Zeng Q."/>
            <person name="Gargeya S."/>
            <person name="Fitzgerald M."/>
            <person name="Haas B."/>
            <person name="Abouelleil A."/>
            <person name="Allen A.W."/>
            <person name="Alvarado L."/>
            <person name="Arachchi H.M."/>
            <person name="Berlin A.M."/>
            <person name="Chapman S.B."/>
            <person name="Gainer-Dewar J."/>
            <person name="Goldberg J."/>
            <person name="Griggs A."/>
            <person name="Gujja S."/>
            <person name="Hansen M."/>
            <person name="Howarth C."/>
            <person name="Imamovic A."/>
            <person name="Ireland A."/>
            <person name="Larimer J."/>
            <person name="McCowan C."/>
            <person name="Murphy C."/>
            <person name="Pearson M."/>
            <person name="Poon T.W."/>
            <person name="Priest M."/>
            <person name="Roberts A."/>
            <person name="Saif S."/>
            <person name="Shea T."/>
            <person name="Sisk P."/>
            <person name="Sykes S."/>
            <person name="Wortman J."/>
            <person name="Nusbaum C."/>
            <person name="Birren B."/>
        </authorList>
    </citation>
    <scope>NUCLEOTIDE SEQUENCE [LARGE SCALE GENOMIC DNA]</scope>
    <source>
        <strain evidence="8">B84634 / Timone 84634 / DSM 17679 / JCM 13223</strain>
    </source>
</reference>
<keyword evidence="8" id="KW-1185">Reference proteome</keyword>
<evidence type="ECO:0000256" key="1">
    <source>
        <dbReference type="ARBA" id="ARBA00012104"/>
    </source>
</evidence>
<dbReference type="GO" id="GO:0005829">
    <property type="term" value="C:cytosol"/>
    <property type="evidence" value="ECO:0007669"/>
    <property type="project" value="TreeGrafter"/>
</dbReference>
<evidence type="ECO:0000256" key="3">
    <source>
        <dbReference type="ARBA" id="ARBA00022741"/>
    </source>
</evidence>
<dbReference type="Pfam" id="PF08543">
    <property type="entry name" value="Phos_pyr_kin"/>
    <property type="match status" value="1"/>
</dbReference>
<keyword evidence="2" id="KW-0808">Transferase</keyword>
<name>U6RA84_9BACT</name>
<evidence type="ECO:0000259" key="6">
    <source>
        <dbReference type="Pfam" id="PF08543"/>
    </source>
</evidence>
<dbReference type="CDD" id="cd01173">
    <property type="entry name" value="pyridoxal_pyridoxamine_kinase"/>
    <property type="match status" value="1"/>
</dbReference>
<keyword evidence="3" id="KW-0547">Nucleotide-binding</keyword>
<dbReference type="InterPro" id="IPR013749">
    <property type="entry name" value="PM/HMP-P_kinase-1"/>
</dbReference>
<protein>
    <recommendedName>
        <fullName evidence="1">pyridoxal kinase</fullName>
        <ecNumber evidence="1">2.7.1.35</ecNumber>
    </recommendedName>
</protein>
<gene>
    <name evidence="7" type="ORF">HMPREF1534_03297</name>
</gene>
<dbReference type="InterPro" id="IPR004625">
    <property type="entry name" value="PyrdxlKinase"/>
</dbReference>
<dbReference type="STRING" id="1121098.HMPREF1534_03297"/>
<dbReference type="InterPro" id="IPR029056">
    <property type="entry name" value="Ribokinase-like"/>
</dbReference>
<evidence type="ECO:0000256" key="4">
    <source>
        <dbReference type="ARBA" id="ARBA00022777"/>
    </source>
</evidence>
<organism evidence="7 8">
    <name type="scientific">Phocaeicola massiliensis B84634 = Timone 84634 = DSM 17679 = JCM 13223</name>
    <dbReference type="NCBI Taxonomy" id="1121098"/>
    <lineage>
        <taxon>Bacteria</taxon>
        <taxon>Pseudomonadati</taxon>
        <taxon>Bacteroidota</taxon>
        <taxon>Bacteroidia</taxon>
        <taxon>Bacteroidales</taxon>
        <taxon>Bacteroidaceae</taxon>
        <taxon>Phocaeicola</taxon>
    </lineage>
</organism>
<feature type="domain" description="Pyridoxamine kinase/Phosphomethylpyrimidine kinase" evidence="6">
    <location>
        <begin position="90"/>
        <end position="276"/>
    </location>
</feature>
<dbReference type="Gene3D" id="3.40.1190.20">
    <property type="match status" value="1"/>
</dbReference>
<dbReference type="SUPFAM" id="SSF53613">
    <property type="entry name" value="Ribokinase-like"/>
    <property type="match status" value="1"/>
</dbReference>
<dbReference type="Proteomes" id="UP000017831">
    <property type="component" value="Unassembled WGS sequence"/>
</dbReference>
<comment type="caution">
    <text evidence="7">The sequence shown here is derived from an EMBL/GenBank/DDBJ whole genome shotgun (WGS) entry which is preliminary data.</text>
</comment>
<dbReference type="PATRIC" id="fig|1121098.3.peg.3341"/>
<dbReference type="GO" id="GO:0008478">
    <property type="term" value="F:pyridoxal kinase activity"/>
    <property type="evidence" value="ECO:0007669"/>
    <property type="project" value="UniProtKB-EC"/>
</dbReference>
<dbReference type="PANTHER" id="PTHR10534:SF2">
    <property type="entry name" value="PYRIDOXAL KINASE"/>
    <property type="match status" value="1"/>
</dbReference>
<evidence type="ECO:0000256" key="2">
    <source>
        <dbReference type="ARBA" id="ARBA00022679"/>
    </source>
</evidence>
<dbReference type="GO" id="GO:0009443">
    <property type="term" value="P:pyridoxal 5'-phosphate salvage"/>
    <property type="evidence" value="ECO:0007669"/>
    <property type="project" value="InterPro"/>
</dbReference>
<keyword evidence="5" id="KW-0067">ATP-binding</keyword>